<dbReference type="Gene3D" id="3.40.50.1820">
    <property type="entry name" value="alpha/beta hydrolase"/>
    <property type="match status" value="1"/>
</dbReference>
<dbReference type="InterPro" id="IPR029058">
    <property type="entry name" value="AB_hydrolase_fold"/>
</dbReference>
<accession>A0A8I0MW78</accession>
<reference evidence="3 4" key="1">
    <citation type="submission" date="2015-06" db="EMBL/GenBank/DDBJ databases">
        <title>Genome sequence of Pseudoalteromonas peptidolytica.</title>
        <authorList>
            <person name="Xie B.-B."/>
            <person name="Rong J.-C."/>
            <person name="Qin Q.-L."/>
            <person name="Zhang Y.-Z."/>
        </authorList>
    </citation>
    <scope>NUCLEOTIDE SEQUENCE [LARGE SCALE GENOMIC DNA]</scope>
    <source>
        <strain evidence="3 4">F12-50-A1</strain>
    </source>
</reference>
<dbReference type="Proteomes" id="UP000660708">
    <property type="component" value="Unassembled WGS sequence"/>
</dbReference>
<dbReference type="InterPro" id="IPR014940">
    <property type="entry name" value="BAAT_C"/>
</dbReference>
<protein>
    <recommendedName>
        <fullName evidence="2">BAAT/Acyl-CoA thioester hydrolase C-terminal domain-containing protein</fullName>
    </recommendedName>
</protein>
<comment type="caution">
    <text evidence="3">The sequence shown here is derived from an EMBL/GenBank/DDBJ whole genome shotgun (WGS) entry which is preliminary data.</text>
</comment>
<evidence type="ECO:0000313" key="3">
    <source>
        <dbReference type="EMBL" id="MBE0346528.1"/>
    </source>
</evidence>
<name>A0A8I0MW78_9GAMM</name>
<feature type="chain" id="PRO_5034706680" description="BAAT/Acyl-CoA thioester hydrolase C-terminal domain-containing protein" evidence="1">
    <location>
        <begin position="22"/>
        <end position="284"/>
    </location>
</feature>
<dbReference type="EMBL" id="AQHF01000022">
    <property type="protein sequence ID" value="MBE0346528.1"/>
    <property type="molecule type" value="Genomic_DNA"/>
</dbReference>
<dbReference type="SUPFAM" id="SSF53474">
    <property type="entry name" value="alpha/beta-Hydrolases"/>
    <property type="match status" value="1"/>
</dbReference>
<sequence>MMKFIMPLALVGLLAACSNDAQPDVKKQFIQEGQPRPLVVVLGGSEGGNTLSASHWRPFLDGFNDIAVSVAAMGYYGTQNTPSSAAELSLNKIADRIITLTKDPMIDEKCVAVYGFSKGAELALLLGAHFDEINHVVSVMPSHVSWNAVKTLSSRSSWSLNGTPLDYIDAPLLSWKMQKGNITGEFTPAFNQALSEASADAVAAAKIPVEKINGPILLVSAKHDEIWPSYQMSQHIESSLQTAKFSYPFEHIAMDGGHYSLNKEVQTQVNQFLHQTLVDTCMAR</sequence>
<keyword evidence="4" id="KW-1185">Reference proteome</keyword>
<dbReference type="GO" id="GO:0047617">
    <property type="term" value="F:fatty acyl-CoA hydrolase activity"/>
    <property type="evidence" value="ECO:0007669"/>
    <property type="project" value="TreeGrafter"/>
</dbReference>
<proteinExistence type="predicted"/>
<evidence type="ECO:0000256" key="1">
    <source>
        <dbReference type="SAM" id="SignalP"/>
    </source>
</evidence>
<dbReference type="AlphaFoldDB" id="A0A8I0MW78"/>
<feature type="signal peptide" evidence="1">
    <location>
        <begin position="1"/>
        <end position="21"/>
    </location>
</feature>
<dbReference type="GO" id="GO:0006637">
    <property type="term" value="P:acyl-CoA metabolic process"/>
    <property type="evidence" value="ECO:0007669"/>
    <property type="project" value="TreeGrafter"/>
</dbReference>
<evidence type="ECO:0000313" key="4">
    <source>
        <dbReference type="Proteomes" id="UP000660708"/>
    </source>
</evidence>
<dbReference type="PANTHER" id="PTHR10824:SF4">
    <property type="entry name" value="ACYL-COENZYME A THIOESTERASE 1-LIKE"/>
    <property type="match status" value="1"/>
</dbReference>
<dbReference type="RefSeq" id="WP_225740723.1">
    <property type="nucleotide sequence ID" value="NZ_AQHF01000022.1"/>
</dbReference>
<gene>
    <name evidence="3" type="ORF">PPEP_a3779</name>
</gene>
<dbReference type="PANTHER" id="PTHR10824">
    <property type="entry name" value="ACYL-COENZYME A THIOESTERASE-RELATED"/>
    <property type="match status" value="1"/>
</dbReference>
<dbReference type="GO" id="GO:0006631">
    <property type="term" value="P:fatty acid metabolic process"/>
    <property type="evidence" value="ECO:0007669"/>
    <property type="project" value="TreeGrafter"/>
</dbReference>
<organism evidence="3 4">
    <name type="scientific">Pseudoalteromonas peptidolytica F12-50-A1</name>
    <dbReference type="NCBI Taxonomy" id="1315280"/>
    <lineage>
        <taxon>Bacteria</taxon>
        <taxon>Pseudomonadati</taxon>
        <taxon>Pseudomonadota</taxon>
        <taxon>Gammaproteobacteria</taxon>
        <taxon>Alteromonadales</taxon>
        <taxon>Pseudoalteromonadaceae</taxon>
        <taxon>Pseudoalteromonas</taxon>
    </lineage>
</organism>
<dbReference type="PROSITE" id="PS51257">
    <property type="entry name" value="PROKAR_LIPOPROTEIN"/>
    <property type="match status" value="1"/>
</dbReference>
<dbReference type="Pfam" id="PF08840">
    <property type="entry name" value="BAAT_C"/>
    <property type="match status" value="1"/>
</dbReference>
<keyword evidence="1" id="KW-0732">Signal</keyword>
<feature type="domain" description="BAAT/Acyl-CoA thioester hydrolase C-terminal" evidence="2">
    <location>
        <begin position="99"/>
        <end position="259"/>
    </location>
</feature>
<evidence type="ECO:0000259" key="2">
    <source>
        <dbReference type="Pfam" id="PF08840"/>
    </source>
</evidence>